<dbReference type="RefSeq" id="WP_014245848.1">
    <property type="nucleotide sequence ID" value="NC_016620.1"/>
</dbReference>
<evidence type="ECO:0000259" key="2">
    <source>
        <dbReference type="Pfam" id="PF04187"/>
    </source>
</evidence>
<evidence type="ECO:0000313" key="4">
    <source>
        <dbReference type="Proteomes" id="UP000008963"/>
    </source>
</evidence>
<feature type="signal peptide" evidence="1">
    <location>
        <begin position="1"/>
        <end position="18"/>
    </location>
</feature>
<dbReference type="EMBL" id="FQ312005">
    <property type="protein sequence ID" value="CBW28079.1"/>
    <property type="molecule type" value="Genomic_DNA"/>
</dbReference>
<dbReference type="AlphaFoldDB" id="E1X109"/>
<dbReference type="SUPFAM" id="SSF159501">
    <property type="entry name" value="EreA/ChaN-like"/>
    <property type="match status" value="1"/>
</dbReference>
<keyword evidence="1" id="KW-0732">Signal</keyword>
<evidence type="ECO:0000256" key="1">
    <source>
        <dbReference type="SAM" id="SignalP"/>
    </source>
</evidence>
<dbReference type="Proteomes" id="UP000008963">
    <property type="component" value="Chromosome"/>
</dbReference>
<proteinExistence type="predicted"/>
<dbReference type="KEGG" id="bmx:BMS_3335"/>
<dbReference type="HOGENOM" id="CLU_035488_0_1_7"/>
<dbReference type="CDD" id="cd14727">
    <property type="entry name" value="ChanN-like"/>
    <property type="match status" value="1"/>
</dbReference>
<dbReference type="OrthoDB" id="5296763at2"/>
<feature type="domain" description="Haem-binding uptake Tiki superfamily ChaN" evidence="2">
    <location>
        <begin position="36"/>
        <end position="234"/>
    </location>
</feature>
<dbReference type="STRING" id="862908.BMS_3335"/>
<accession>E1X109</accession>
<sequence>MKKLLICLLFSISSYANIVSIYNTKNNSFLSYTQFINDLNESGYIVLGEFHNFENIQKAQAKIIKDKTRLAASEDSVQIMWEFLNHTEQESINSEFSRYMNGAITTAEFITNTAGKQNLSYSPIMEVAKDFARAPIALNLPRSLKKKVMDEGINSIDPSLVPAHHYVGGDQYRERFKRAMGGHMPDESFEKYFLAQCLTDSVMSDIANKNEMNLNFIVAGSFHTDFFDGTVSRLKEINPSTVTTLKITTNELFDTEYINGSQDFGAYADYIIITE</sequence>
<name>E1X109_HALMS</name>
<dbReference type="eggNOG" id="COG3016">
    <property type="taxonomic scope" value="Bacteria"/>
</dbReference>
<dbReference type="Gene3D" id="3.40.50.11550">
    <property type="match status" value="1"/>
</dbReference>
<dbReference type="InterPro" id="IPR007314">
    <property type="entry name" value="Cofac_haem-bd_dom"/>
</dbReference>
<protein>
    <submittedName>
        <fullName evidence="3">Conserved hypothetical exported protein</fullName>
    </submittedName>
</protein>
<dbReference type="PATRIC" id="fig|862908.3.peg.3188"/>
<gene>
    <name evidence="3" type="ordered locus">BMS_3335</name>
</gene>
<feature type="chain" id="PRO_5003154357" evidence="1">
    <location>
        <begin position="19"/>
        <end position="275"/>
    </location>
</feature>
<keyword evidence="4" id="KW-1185">Reference proteome</keyword>
<reference evidence="3" key="2">
    <citation type="journal article" date="2012" name="ISME J.">
        <title>A small predatory core genome in the divergent marine Bacteriovorax marinus SJ and the terrestrial Bdellovibrio bacteriovorus.</title>
        <authorList>
            <person name="Crossman L.C."/>
            <person name="Chen H."/>
            <person name="Cerdeno-Tarraga A.M."/>
            <person name="Brooks K."/>
            <person name="Quail M.A."/>
            <person name="Pineiro S.A."/>
            <person name="Hobley L."/>
            <person name="Sockett R.E."/>
            <person name="Bentley S.D."/>
            <person name="Parkhill J."/>
            <person name="Williams H.N."/>
            <person name="Stine O.C."/>
        </authorList>
    </citation>
    <scope>NUCLEOTIDE SEQUENCE</scope>
    <source>
        <strain evidence="3">SJ</strain>
    </source>
</reference>
<evidence type="ECO:0000313" key="3">
    <source>
        <dbReference type="EMBL" id="CBW28079.1"/>
    </source>
</evidence>
<reference evidence="3" key="1">
    <citation type="submission" date="2010-07" db="EMBL/GenBank/DDBJ databases">
        <authorList>
            <person name="Aslett M."/>
        </authorList>
    </citation>
    <scope>NUCLEOTIDE SEQUENCE</scope>
    <source>
        <strain evidence="3">SJ</strain>
    </source>
</reference>
<organism evidence="3 4">
    <name type="scientific">Halobacteriovorax marinus (strain ATCC BAA-682 / DSM 15412 / SJ)</name>
    <name type="common">Bacteriovorax marinus</name>
    <dbReference type="NCBI Taxonomy" id="862908"/>
    <lineage>
        <taxon>Bacteria</taxon>
        <taxon>Pseudomonadati</taxon>
        <taxon>Bdellovibrionota</taxon>
        <taxon>Bacteriovoracia</taxon>
        <taxon>Bacteriovoracales</taxon>
        <taxon>Halobacteriovoraceae</taxon>
        <taxon>Halobacteriovorax</taxon>
    </lineage>
</organism>
<dbReference type="Pfam" id="PF04187">
    <property type="entry name" value="Cofac_haem_bdg"/>
    <property type="match status" value="1"/>
</dbReference>